<gene>
    <name evidence="1" type="ORF">DF222_06680</name>
</gene>
<reference evidence="2" key="1">
    <citation type="submission" date="2018-04" db="EMBL/GenBank/DDBJ databases">
        <authorList>
            <person name="Liu S."/>
            <person name="Wang Z."/>
            <person name="Li J."/>
        </authorList>
    </citation>
    <scope>NUCLEOTIDE SEQUENCE [LARGE SCALE GENOMIC DNA]</scope>
    <source>
        <strain evidence="2">2189</strain>
    </source>
</reference>
<evidence type="ECO:0000313" key="2">
    <source>
        <dbReference type="Proteomes" id="UP000244989"/>
    </source>
</evidence>
<accession>A0A2U1T6J0</accession>
<name>A0A2U1T6J0_9CORY</name>
<dbReference type="AlphaFoldDB" id="A0A2U1T6J0"/>
<proteinExistence type="predicted"/>
<dbReference type="KEGG" id="cyz:C3B44_04020"/>
<organism evidence="1 2">
    <name type="scientific">Corynebacterium yudongzhengii</name>
    <dbReference type="NCBI Taxonomy" id="2080740"/>
    <lineage>
        <taxon>Bacteria</taxon>
        <taxon>Bacillati</taxon>
        <taxon>Actinomycetota</taxon>
        <taxon>Actinomycetes</taxon>
        <taxon>Mycobacteriales</taxon>
        <taxon>Corynebacteriaceae</taxon>
        <taxon>Corynebacterium</taxon>
    </lineage>
</organism>
<dbReference type="Proteomes" id="UP000244989">
    <property type="component" value="Unassembled WGS sequence"/>
</dbReference>
<protein>
    <submittedName>
        <fullName evidence="1">Uncharacterized protein</fullName>
    </submittedName>
</protein>
<sequence length="157" mass="17045">MSACAGGIEPEVTDLSVTLPVTCGEGYECSGTLEVHFLERISECAYGQIREGDPGFDRPADNETYLELDGAVHSEFSSNPDGLLLDELTYLNDEGEEVLAQYVTNCREPGDGRVFWTKNVADGRSFELYQTWIIPKEADAVVIEGQIVDLGAVSSTG</sequence>
<comment type="caution">
    <text evidence="1">The sequence shown here is derived from an EMBL/GenBank/DDBJ whole genome shotgun (WGS) entry which is preliminary data.</text>
</comment>
<evidence type="ECO:0000313" key="1">
    <source>
        <dbReference type="EMBL" id="PWC01617.1"/>
    </source>
</evidence>
<keyword evidence="2" id="KW-1185">Reference proteome</keyword>
<dbReference type="EMBL" id="QEEZ01000010">
    <property type="protein sequence ID" value="PWC01617.1"/>
    <property type="molecule type" value="Genomic_DNA"/>
</dbReference>